<dbReference type="Pfam" id="PF01547">
    <property type="entry name" value="SBP_bac_1"/>
    <property type="match status" value="1"/>
</dbReference>
<dbReference type="RefSeq" id="WP_379261416.1">
    <property type="nucleotide sequence ID" value="NZ_JBHUMJ010000002.1"/>
</dbReference>
<evidence type="ECO:0000256" key="5">
    <source>
        <dbReference type="ARBA" id="ARBA00023288"/>
    </source>
</evidence>
<keyword evidence="3" id="KW-0472">Membrane</keyword>
<dbReference type="SUPFAM" id="SSF53850">
    <property type="entry name" value="Periplasmic binding protein-like II"/>
    <property type="match status" value="1"/>
</dbReference>
<keyword evidence="7" id="KW-1185">Reference proteome</keyword>
<dbReference type="Gene3D" id="3.40.190.10">
    <property type="entry name" value="Periplasmic binding protein-like II"/>
    <property type="match status" value="2"/>
</dbReference>
<dbReference type="CDD" id="cd13580">
    <property type="entry name" value="PBP2_AlgQ_like_1"/>
    <property type="match status" value="1"/>
</dbReference>
<evidence type="ECO:0000313" key="7">
    <source>
        <dbReference type="Proteomes" id="UP001597540"/>
    </source>
</evidence>
<dbReference type="InterPro" id="IPR006059">
    <property type="entry name" value="SBP"/>
</dbReference>
<proteinExistence type="predicted"/>
<gene>
    <name evidence="6" type="ORF">ACFSVM_08465</name>
</gene>
<evidence type="ECO:0000313" key="6">
    <source>
        <dbReference type="EMBL" id="MFD2700503.1"/>
    </source>
</evidence>
<comment type="caution">
    <text evidence="6">The sequence shown here is derived from an EMBL/GenBank/DDBJ whole genome shotgun (WGS) entry which is preliminary data.</text>
</comment>
<evidence type="ECO:0000256" key="4">
    <source>
        <dbReference type="ARBA" id="ARBA00023139"/>
    </source>
</evidence>
<organism evidence="6 7">
    <name type="scientific">Paenibacillus shunpengii</name>
    <dbReference type="NCBI Taxonomy" id="2054424"/>
    <lineage>
        <taxon>Bacteria</taxon>
        <taxon>Bacillati</taxon>
        <taxon>Bacillota</taxon>
        <taxon>Bacilli</taxon>
        <taxon>Bacillales</taxon>
        <taxon>Paenibacillaceae</taxon>
        <taxon>Paenibacillus</taxon>
    </lineage>
</organism>
<accession>A0ABW5SL60</accession>
<name>A0ABW5SL60_9BACL</name>
<evidence type="ECO:0000256" key="1">
    <source>
        <dbReference type="ARBA" id="ARBA00022475"/>
    </source>
</evidence>
<keyword evidence="5" id="KW-0449">Lipoprotein</keyword>
<dbReference type="EMBL" id="JBHUMJ010000002">
    <property type="protein sequence ID" value="MFD2700503.1"/>
    <property type="molecule type" value="Genomic_DNA"/>
</dbReference>
<keyword evidence="4" id="KW-0564">Palmitate</keyword>
<protein>
    <submittedName>
        <fullName evidence="6">Extracellular solute-binding protein</fullName>
    </submittedName>
</protein>
<reference evidence="7" key="1">
    <citation type="journal article" date="2019" name="Int. J. Syst. Evol. Microbiol.">
        <title>The Global Catalogue of Microorganisms (GCM) 10K type strain sequencing project: providing services to taxonomists for standard genome sequencing and annotation.</title>
        <authorList>
            <consortium name="The Broad Institute Genomics Platform"/>
            <consortium name="The Broad Institute Genome Sequencing Center for Infectious Disease"/>
            <person name="Wu L."/>
            <person name="Ma J."/>
        </authorList>
    </citation>
    <scope>NUCLEOTIDE SEQUENCE [LARGE SCALE GENOMIC DNA]</scope>
    <source>
        <strain evidence="7">KCTC 33849</strain>
    </source>
</reference>
<sequence length="559" mass="63477">MNRRWKDIAGRIFILFLVLCIPANHNGRSIEQHRSQSDVPEILESDGLEKYAPPIEVSFVREMEDELQQMISELPGETLLDNRWTRLYKEELGIQIRYDWIASGDVYNQKLGVSLASGRFPDVVKVNPYQLRQLSNADLIEDLTEVYQRYASPLTKDILEAEGSGALNAATIDGKLMAIPESSSSIETAQYLWIRTDWLNRLGLQPPETMEDVLQISKAFTELDPDENGEQDTYGLALTNHLWDPVMGAEGFIAGYGAYPNIWIKDSQGNLVYGGIQPEVREALLALQTMYLEGQLDPDFGYKNGSKELRLIEDGKIGMLYGEQWTSFMLQSSRSTDTSAEWQAYPIVAESGRSLFVPLRSNTGQYFAVRKGFSNPEAVVKMMNLHLDTNWGEHAEYETYYNDDSRAVWKLSPVTPFPGNKNIDAYKQIRDARITGDFTGLKDEALVIHKRIAAYDSKGVDSGWGWKQTYGPSGAFSIADSYEKNDQLLYDQFTGGVTDTMVDRQIILRDLQLEAYMNIILGRPIEEFDRFVENWLQLGGDQISAEVNSWFRTHVTQEH</sequence>
<dbReference type="PANTHER" id="PTHR43649">
    <property type="entry name" value="ARABINOSE-BINDING PROTEIN-RELATED"/>
    <property type="match status" value="1"/>
</dbReference>
<dbReference type="Proteomes" id="UP001597540">
    <property type="component" value="Unassembled WGS sequence"/>
</dbReference>
<evidence type="ECO:0000256" key="3">
    <source>
        <dbReference type="ARBA" id="ARBA00023136"/>
    </source>
</evidence>
<evidence type="ECO:0000256" key="2">
    <source>
        <dbReference type="ARBA" id="ARBA00022729"/>
    </source>
</evidence>
<dbReference type="PANTHER" id="PTHR43649:SF33">
    <property type="entry name" value="POLYGALACTURONAN_RHAMNOGALACTURONAN-BINDING PROTEIN YTCQ"/>
    <property type="match status" value="1"/>
</dbReference>
<keyword evidence="1" id="KW-1003">Cell membrane</keyword>
<dbReference type="InterPro" id="IPR050490">
    <property type="entry name" value="Bact_solute-bd_prot1"/>
</dbReference>
<keyword evidence="2" id="KW-0732">Signal</keyword>